<gene>
    <name evidence="1" type="ORF">GCM10009745_25840</name>
</gene>
<dbReference type="PROSITE" id="PS51257">
    <property type="entry name" value="PROKAR_LIPOPROTEIN"/>
    <property type="match status" value="1"/>
</dbReference>
<accession>A0ABP4T2G3</accession>
<name>A0ABP4T2G3_9ACTN</name>
<evidence type="ECO:0000313" key="1">
    <source>
        <dbReference type="EMBL" id="GAA1680654.1"/>
    </source>
</evidence>
<evidence type="ECO:0000313" key="2">
    <source>
        <dbReference type="Proteomes" id="UP001500280"/>
    </source>
</evidence>
<organism evidence="1 2">
    <name type="scientific">Kribbella yunnanensis</name>
    <dbReference type="NCBI Taxonomy" id="190194"/>
    <lineage>
        <taxon>Bacteria</taxon>
        <taxon>Bacillati</taxon>
        <taxon>Actinomycetota</taxon>
        <taxon>Actinomycetes</taxon>
        <taxon>Propionibacteriales</taxon>
        <taxon>Kribbellaceae</taxon>
        <taxon>Kribbella</taxon>
    </lineage>
</organism>
<reference evidence="2" key="1">
    <citation type="journal article" date="2019" name="Int. J. Syst. Evol. Microbiol.">
        <title>The Global Catalogue of Microorganisms (GCM) 10K type strain sequencing project: providing services to taxonomists for standard genome sequencing and annotation.</title>
        <authorList>
            <consortium name="The Broad Institute Genomics Platform"/>
            <consortium name="The Broad Institute Genome Sequencing Center for Infectious Disease"/>
            <person name="Wu L."/>
            <person name="Ma J."/>
        </authorList>
    </citation>
    <scope>NUCLEOTIDE SEQUENCE [LARGE SCALE GENOMIC DNA]</scope>
    <source>
        <strain evidence="2">JCM 14307</strain>
    </source>
</reference>
<dbReference type="EMBL" id="BAAANF010000008">
    <property type="protein sequence ID" value="GAA1680654.1"/>
    <property type="molecule type" value="Genomic_DNA"/>
</dbReference>
<proteinExistence type="predicted"/>
<keyword evidence="2" id="KW-1185">Reference proteome</keyword>
<protein>
    <submittedName>
        <fullName evidence="1">Uncharacterized protein</fullName>
    </submittedName>
</protein>
<dbReference type="RefSeq" id="WP_344149876.1">
    <property type="nucleotide sequence ID" value="NZ_BAAANF010000008.1"/>
</dbReference>
<dbReference type="Proteomes" id="UP001500280">
    <property type="component" value="Unassembled WGS sequence"/>
</dbReference>
<sequence length="162" mass="16820">MKRLGVAVVVVGLVAGCSGVGEGPLGQGDGGVSMCMPLTKGQPDVTFGPDVLRNRGHEEATVTGVSVVDAVGLRVVDALIVPVGLGDSLVGLKRGWAPRGQPAVGYAVAADGKAHNLVLHLVRDDELAEETGLRGVRVDYAVGERSYRMVFTTRLTLTSTRC</sequence>
<comment type="caution">
    <text evidence="1">The sequence shown here is derived from an EMBL/GenBank/DDBJ whole genome shotgun (WGS) entry which is preliminary data.</text>
</comment>